<feature type="non-terminal residue" evidence="1">
    <location>
        <position position="65"/>
    </location>
</feature>
<evidence type="ECO:0000313" key="2">
    <source>
        <dbReference type="Proteomes" id="UP000474228"/>
    </source>
</evidence>
<sequence length="65" mass="6839">MSLSDLMAQAEEAAAETATTVAWLNIAADALASAQMDPMLPSDMGEQLLRAEVSARLAVYVLKEG</sequence>
<dbReference type="RefSeq" id="WP_155458837.1">
    <property type="nucleotide sequence ID" value="NZ_WNHJ01001027.1"/>
</dbReference>
<proteinExistence type="predicted"/>
<dbReference type="EMBL" id="WNHJ01001027">
    <property type="protein sequence ID" value="MTV64590.1"/>
    <property type="molecule type" value="Genomic_DNA"/>
</dbReference>
<comment type="caution">
    <text evidence="1">The sequence shown here is derived from an EMBL/GenBank/DDBJ whole genome shotgun (WGS) entry which is preliminary data.</text>
</comment>
<dbReference type="Proteomes" id="UP000474228">
    <property type="component" value="Unassembled WGS sequence"/>
</dbReference>
<evidence type="ECO:0000313" key="1">
    <source>
        <dbReference type="EMBL" id="MTV64590.1"/>
    </source>
</evidence>
<organism evidence="1 2">
    <name type="scientific">Streptococcus pneumoniae</name>
    <dbReference type="NCBI Taxonomy" id="1313"/>
    <lineage>
        <taxon>Bacteria</taxon>
        <taxon>Bacillati</taxon>
        <taxon>Bacillota</taxon>
        <taxon>Bacilli</taxon>
        <taxon>Lactobacillales</taxon>
        <taxon>Streptococcaceae</taxon>
        <taxon>Streptococcus</taxon>
    </lineage>
</organism>
<reference evidence="1 2" key="1">
    <citation type="submission" date="2019-11" db="EMBL/GenBank/DDBJ databases">
        <title>Growth characteristics of pneumococcus vary with the chemical composition of the capsule and with environmental conditions.</title>
        <authorList>
            <person name="Tothpal A."/>
            <person name="Desobry K."/>
            <person name="Joshi S."/>
            <person name="Wyllie A.L."/>
            <person name="Weinberger D.M."/>
        </authorList>
    </citation>
    <scope>NUCLEOTIDE SEQUENCE [LARGE SCALE GENOMIC DNA]</scope>
    <source>
        <strain evidence="2">pnumococcus22F</strain>
    </source>
</reference>
<name>A0A6G2D6W9_STREE</name>
<accession>A0A6G2D6W9</accession>
<gene>
    <name evidence="1" type="ORF">GM539_14755</name>
</gene>
<dbReference type="AlphaFoldDB" id="A0A6G2D6W9"/>
<protein>
    <submittedName>
        <fullName evidence="1">Uncharacterized protein</fullName>
    </submittedName>
</protein>